<organism evidence="2 3">
    <name type="scientific">Candidatus Amesbacteria bacterium GW2011_GWA2_42_12</name>
    <dbReference type="NCBI Taxonomy" id="1618356"/>
    <lineage>
        <taxon>Bacteria</taxon>
        <taxon>Candidatus Amesiibacteriota</taxon>
    </lineage>
</organism>
<dbReference type="Pfam" id="PF13636">
    <property type="entry name" value="Methyltranf_PUA"/>
    <property type="match status" value="1"/>
</dbReference>
<name>A0A0G0Y2D4_9BACT</name>
<evidence type="ECO:0000313" key="3">
    <source>
        <dbReference type="Proteomes" id="UP000034160"/>
    </source>
</evidence>
<sequence>MEIKILNSKEKHKIAEKLKERFGIASIPYIIVQSGKERLRIASINLSIDELEKLSKNANIELIGLYFATLVNEEIRLSMDATHLLKSQINKNILEISESEKDEWLKGRDLQRENAERGFVVIKYRDDLLGTGKLSQDKISNFIPKERRIKENR</sequence>
<dbReference type="AlphaFoldDB" id="A0A0G0Y2D4"/>
<dbReference type="InterPro" id="IPR027391">
    <property type="entry name" value="Nol1_Nop2_Fmu_2"/>
</dbReference>
<feature type="domain" description="rRNA small subunit methyltransferase F RNA-binding PUA-like" evidence="1">
    <location>
        <begin position="103"/>
        <end position="149"/>
    </location>
</feature>
<gene>
    <name evidence="2" type="ORF">UU93_C0026G0006</name>
</gene>
<reference evidence="2 3" key="1">
    <citation type="journal article" date="2015" name="Nature">
        <title>rRNA introns, odd ribosomes, and small enigmatic genomes across a large radiation of phyla.</title>
        <authorList>
            <person name="Brown C.T."/>
            <person name="Hug L.A."/>
            <person name="Thomas B.C."/>
            <person name="Sharon I."/>
            <person name="Castelle C.J."/>
            <person name="Singh A."/>
            <person name="Wilkins M.J."/>
            <person name="Williams K.H."/>
            <person name="Banfield J.F."/>
        </authorList>
    </citation>
    <scope>NUCLEOTIDE SEQUENCE [LARGE SCALE GENOMIC DNA]</scope>
</reference>
<proteinExistence type="predicted"/>
<dbReference type="Proteomes" id="UP000034160">
    <property type="component" value="Unassembled WGS sequence"/>
</dbReference>
<dbReference type="Gene3D" id="3.10.450.720">
    <property type="match status" value="1"/>
</dbReference>
<dbReference type="EMBL" id="LCCN01000026">
    <property type="protein sequence ID" value="KKS30945.1"/>
    <property type="molecule type" value="Genomic_DNA"/>
</dbReference>
<evidence type="ECO:0000259" key="1">
    <source>
        <dbReference type="Pfam" id="PF13636"/>
    </source>
</evidence>
<evidence type="ECO:0000313" key="2">
    <source>
        <dbReference type="EMBL" id="KKS30945.1"/>
    </source>
</evidence>
<dbReference type="STRING" id="1618356.UU93_C0026G0006"/>
<protein>
    <recommendedName>
        <fullName evidence="1">rRNA small subunit methyltransferase F RNA-binding PUA-like domain-containing protein</fullName>
    </recommendedName>
</protein>
<accession>A0A0G0Y2D4</accession>
<comment type="caution">
    <text evidence="2">The sequence shown here is derived from an EMBL/GenBank/DDBJ whole genome shotgun (WGS) entry which is preliminary data.</text>
</comment>